<keyword evidence="3 4" id="KW-0408">Iron</keyword>
<name>A0ABU6JHS9_9BURK</name>
<feature type="domain" description="Cytochrome c" evidence="6">
    <location>
        <begin position="186"/>
        <end position="299"/>
    </location>
</feature>
<evidence type="ECO:0000256" key="1">
    <source>
        <dbReference type="ARBA" id="ARBA00022617"/>
    </source>
</evidence>
<reference evidence="7 8" key="1">
    <citation type="submission" date="2023-10" db="EMBL/GenBank/DDBJ databases">
        <title>Noviherbaspirillum sp. CPCC 100848 genome assembly.</title>
        <authorList>
            <person name="Li X.Y."/>
            <person name="Fang X.M."/>
        </authorList>
    </citation>
    <scope>NUCLEOTIDE SEQUENCE [LARGE SCALE GENOMIC DNA]</scope>
    <source>
        <strain evidence="7 8">CPCC 100848</strain>
    </source>
</reference>
<dbReference type="Gene3D" id="1.10.760.10">
    <property type="entry name" value="Cytochrome c-like domain"/>
    <property type="match status" value="2"/>
</dbReference>
<protein>
    <submittedName>
        <fullName evidence="7">Cytochrome c</fullName>
    </submittedName>
</protein>
<gene>
    <name evidence="7" type="ORF">RY831_29055</name>
</gene>
<feature type="domain" description="Cytochrome c" evidence="6">
    <location>
        <begin position="41"/>
        <end position="144"/>
    </location>
</feature>
<accession>A0ABU6JHS9</accession>
<dbReference type="PANTHER" id="PTHR35008:SF4">
    <property type="entry name" value="BLL4482 PROTEIN"/>
    <property type="match status" value="1"/>
</dbReference>
<dbReference type="SUPFAM" id="SSF46626">
    <property type="entry name" value="Cytochrome c"/>
    <property type="match status" value="3"/>
</dbReference>
<keyword evidence="2 4" id="KW-0479">Metal-binding</keyword>
<keyword evidence="1 4" id="KW-0349">Heme</keyword>
<comment type="caution">
    <text evidence="7">The sequence shown here is derived from an EMBL/GenBank/DDBJ whole genome shotgun (WGS) entry which is preliminary data.</text>
</comment>
<evidence type="ECO:0000256" key="2">
    <source>
        <dbReference type="ARBA" id="ARBA00022723"/>
    </source>
</evidence>
<evidence type="ECO:0000256" key="4">
    <source>
        <dbReference type="PROSITE-ProRule" id="PRU00433"/>
    </source>
</evidence>
<dbReference type="InterPro" id="IPR014353">
    <property type="entry name" value="Membr-bd_ADH_cyt_c"/>
</dbReference>
<dbReference type="PIRSF" id="PIRSF000018">
    <property type="entry name" value="Mb_ADH_cyt_c"/>
    <property type="match status" value="1"/>
</dbReference>
<evidence type="ECO:0000313" key="7">
    <source>
        <dbReference type="EMBL" id="MEC4723212.1"/>
    </source>
</evidence>
<feature type="domain" description="Cytochrome c" evidence="6">
    <location>
        <begin position="324"/>
        <end position="414"/>
    </location>
</feature>
<evidence type="ECO:0000256" key="5">
    <source>
        <dbReference type="SAM" id="MobiDB-lite"/>
    </source>
</evidence>
<dbReference type="InterPro" id="IPR036909">
    <property type="entry name" value="Cyt_c-like_dom_sf"/>
</dbReference>
<proteinExistence type="predicted"/>
<dbReference type="RefSeq" id="WP_326509834.1">
    <property type="nucleotide sequence ID" value="NZ_JAWIIV010000046.1"/>
</dbReference>
<evidence type="ECO:0000259" key="6">
    <source>
        <dbReference type="PROSITE" id="PS51007"/>
    </source>
</evidence>
<keyword evidence="8" id="KW-1185">Reference proteome</keyword>
<sequence length="435" mass="46296">MKRFFIGALLLLVVALGVTAWLGLREDTTDATANSPSSSADLVARGAYLARAGNCMGCHTTRGGAEYAGGRAIQTPFGAIPSPNITSDRDTGIGSWTADDFWRALHNGKSKDGKLLYPAFPYPNYSRVTRADSDAMYAYFRTVAPVRQENREPELRFPFNHRILLVGWRALYFRPGVHVDEPQQNAEWNRGAYLVQGLGHCSACHAPRNFLGATTGGENLSGAMIPMLNWYAASLSGSSGESGAGLGDWEVQHIVDLLKTGISARGAASGPMAEVVRGSLQYLDEKDVRAMAVYLKSLPGSEQGGRGGQGEAGAPPRSTPEVQKILGIGAQLYEKHCVECHKASGEGEPPGYPALAGNRSLILASPVNAIRAVLHGGYPPSTQGNPQPYGMPPFSALLNDEEIAAVVSYVRNSWGNQGALVSGGQVNNLRAVTLD</sequence>
<dbReference type="Proteomes" id="UP001352263">
    <property type="component" value="Unassembled WGS sequence"/>
</dbReference>
<dbReference type="Pfam" id="PF00034">
    <property type="entry name" value="Cytochrom_C"/>
    <property type="match status" value="2"/>
</dbReference>
<organism evidence="7 8">
    <name type="scientific">Noviherbaspirillum album</name>
    <dbReference type="NCBI Taxonomy" id="3080276"/>
    <lineage>
        <taxon>Bacteria</taxon>
        <taxon>Pseudomonadati</taxon>
        <taxon>Pseudomonadota</taxon>
        <taxon>Betaproteobacteria</taxon>
        <taxon>Burkholderiales</taxon>
        <taxon>Oxalobacteraceae</taxon>
        <taxon>Noviherbaspirillum</taxon>
    </lineage>
</organism>
<feature type="compositionally biased region" description="Gly residues" evidence="5">
    <location>
        <begin position="302"/>
        <end position="311"/>
    </location>
</feature>
<dbReference type="PANTHER" id="PTHR35008">
    <property type="entry name" value="BLL4482 PROTEIN-RELATED"/>
    <property type="match status" value="1"/>
</dbReference>
<evidence type="ECO:0000256" key="3">
    <source>
        <dbReference type="ARBA" id="ARBA00023004"/>
    </source>
</evidence>
<dbReference type="InterPro" id="IPR051459">
    <property type="entry name" value="Cytochrome_c-type_DH"/>
</dbReference>
<dbReference type="InterPro" id="IPR009056">
    <property type="entry name" value="Cyt_c-like_dom"/>
</dbReference>
<dbReference type="EMBL" id="JAWIIV010000046">
    <property type="protein sequence ID" value="MEC4723212.1"/>
    <property type="molecule type" value="Genomic_DNA"/>
</dbReference>
<feature type="region of interest" description="Disordered" evidence="5">
    <location>
        <begin position="299"/>
        <end position="319"/>
    </location>
</feature>
<evidence type="ECO:0000313" key="8">
    <source>
        <dbReference type="Proteomes" id="UP001352263"/>
    </source>
</evidence>
<dbReference type="PROSITE" id="PS51007">
    <property type="entry name" value="CYTC"/>
    <property type="match status" value="3"/>
</dbReference>